<name>A0A1H7U1C1_OLID1</name>
<dbReference type="Gene3D" id="3.40.50.720">
    <property type="entry name" value="NAD(P)-binding Rossmann-like Domain"/>
    <property type="match status" value="1"/>
</dbReference>
<evidence type="ECO:0000313" key="9">
    <source>
        <dbReference type="Proteomes" id="UP000199421"/>
    </source>
</evidence>
<evidence type="ECO:0000256" key="6">
    <source>
        <dbReference type="RuleBase" id="RU364082"/>
    </source>
</evidence>
<dbReference type="OrthoDB" id="9803892at2"/>
<evidence type="ECO:0000256" key="3">
    <source>
        <dbReference type="ARBA" id="ARBA00012929"/>
    </source>
</evidence>
<gene>
    <name evidence="8" type="ORF">SAMN05661044_03699</name>
</gene>
<dbReference type="EMBL" id="FOAF01000005">
    <property type="protein sequence ID" value="SEL90892.1"/>
    <property type="molecule type" value="Genomic_DNA"/>
</dbReference>
<dbReference type="InterPro" id="IPR036291">
    <property type="entry name" value="NAD(P)-bd_dom_sf"/>
</dbReference>
<keyword evidence="9" id="KW-1185">Reference proteome</keyword>
<dbReference type="InterPro" id="IPR005913">
    <property type="entry name" value="dTDP_dehydrorham_reduct"/>
</dbReference>
<dbReference type="UniPathway" id="UPA00124"/>
<evidence type="ECO:0000256" key="4">
    <source>
        <dbReference type="ARBA" id="ARBA00017099"/>
    </source>
</evidence>
<dbReference type="Pfam" id="PF04321">
    <property type="entry name" value="RmlD_sub_bind"/>
    <property type="match status" value="1"/>
</dbReference>
<dbReference type="EC" id="1.1.1.133" evidence="3 6"/>
<dbReference type="SUPFAM" id="SSF51735">
    <property type="entry name" value="NAD(P)-binding Rossmann-fold domains"/>
    <property type="match status" value="1"/>
</dbReference>
<evidence type="ECO:0000256" key="1">
    <source>
        <dbReference type="ARBA" id="ARBA00004781"/>
    </source>
</evidence>
<dbReference type="GO" id="GO:0008831">
    <property type="term" value="F:dTDP-4-dehydrorhamnose reductase activity"/>
    <property type="evidence" value="ECO:0007669"/>
    <property type="project" value="UniProtKB-EC"/>
</dbReference>
<evidence type="ECO:0000256" key="5">
    <source>
        <dbReference type="ARBA" id="ARBA00048200"/>
    </source>
</evidence>
<comment type="function">
    <text evidence="6">Catalyzes the reduction of dTDP-6-deoxy-L-lyxo-4-hexulose to yield dTDP-L-rhamnose.</text>
</comment>
<evidence type="ECO:0000313" key="8">
    <source>
        <dbReference type="EMBL" id="SEL90892.1"/>
    </source>
</evidence>
<keyword evidence="6" id="KW-0521">NADP</keyword>
<evidence type="ECO:0000259" key="7">
    <source>
        <dbReference type="Pfam" id="PF04321"/>
    </source>
</evidence>
<feature type="domain" description="RmlD-like substrate binding" evidence="7">
    <location>
        <begin position="3"/>
        <end position="294"/>
    </location>
</feature>
<comment type="similarity">
    <text evidence="2 6">Belongs to the dTDP-4-dehydrorhamnose reductase family.</text>
</comment>
<organism evidence="8 9">
    <name type="scientific">Olivibacter domesticus</name>
    <name type="common">Pseudosphingobacterium domesticum</name>
    <dbReference type="NCBI Taxonomy" id="407022"/>
    <lineage>
        <taxon>Bacteria</taxon>
        <taxon>Pseudomonadati</taxon>
        <taxon>Bacteroidota</taxon>
        <taxon>Sphingobacteriia</taxon>
        <taxon>Sphingobacteriales</taxon>
        <taxon>Sphingobacteriaceae</taxon>
        <taxon>Olivibacter</taxon>
    </lineage>
</organism>
<proteinExistence type="inferred from homology"/>
<dbReference type="InterPro" id="IPR029903">
    <property type="entry name" value="RmlD-like-bd"/>
</dbReference>
<dbReference type="Proteomes" id="UP000199421">
    <property type="component" value="Unassembled WGS sequence"/>
</dbReference>
<accession>A0A1H7U1C1</accession>
<dbReference type="STRING" id="407022.SAMN05661044_03699"/>
<dbReference type="PANTHER" id="PTHR10491:SF4">
    <property type="entry name" value="METHIONINE ADENOSYLTRANSFERASE 2 SUBUNIT BETA"/>
    <property type="match status" value="1"/>
</dbReference>
<evidence type="ECO:0000256" key="2">
    <source>
        <dbReference type="ARBA" id="ARBA00010944"/>
    </source>
</evidence>
<comment type="pathway">
    <text evidence="1 6">Carbohydrate biosynthesis; dTDP-L-rhamnose biosynthesis.</text>
</comment>
<reference evidence="9" key="1">
    <citation type="submission" date="2016-10" db="EMBL/GenBank/DDBJ databases">
        <authorList>
            <person name="Varghese N."/>
            <person name="Submissions S."/>
        </authorList>
    </citation>
    <scope>NUCLEOTIDE SEQUENCE [LARGE SCALE GENOMIC DNA]</scope>
    <source>
        <strain evidence="9">DSM 18733</strain>
    </source>
</reference>
<protein>
    <recommendedName>
        <fullName evidence="4 6">dTDP-4-dehydrorhamnose reductase</fullName>
        <ecNumber evidence="3 6">1.1.1.133</ecNumber>
    </recommendedName>
</protein>
<comment type="catalytic activity">
    <reaction evidence="5">
        <text>dTDP-beta-L-rhamnose + NADP(+) = dTDP-4-dehydro-beta-L-rhamnose + NADPH + H(+)</text>
        <dbReference type="Rhea" id="RHEA:21796"/>
        <dbReference type="ChEBI" id="CHEBI:15378"/>
        <dbReference type="ChEBI" id="CHEBI:57510"/>
        <dbReference type="ChEBI" id="CHEBI:57783"/>
        <dbReference type="ChEBI" id="CHEBI:58349"/>
        <dbReference type="ChEBI" id="CHEBI:62830"/>
        <dbReference type="EC" id="1.1.1.133"/>
    </reaction>
</comment>
<dbReference type="GO" id="GO:0019305">
    <property type="term" value="P:dTDP-rhamnose biosynthetic process"/>
    <property type="evidence" value="ECO:0007669"/>
    <property type="project" value="UniProtKB-UniPathway"/>
</dbReference>
<dbReference type="CDD" id="cd05254">
    <property type="entry name" value="dTDP_HR_like_SDR_e"/>
    <property type="match status" value="1"/>
</dbReference>
<dbReference type="PANTHER" id="PTHR10491">
    <property type="entry name" value="DTDP-4-DEHYDRORHAMNOSE REDUCTASE"/>
    <property type="match status" value="1"/>
</dbReference>
<dbReference type="AlphaFoldDB" id="A0A1H7U1C1"/>
<dbReference type="RefSeq" id="WP_093327172.1">
    <property type="nucleotide sequence ID" value="NZ_FOAF01000005.1"/>
</dbReference>
<sequence>MKKILVTGSNGLLGQKLTDAARKDLELEYIASSRGDNRYATDEGYRYIPLDITDHHQVTSMITTLQPDVIINTAAMANVDACEKDPEGSYTLNVAAIANLISTCEAYPIHLIHLSTDFVFDGEDGPYKEEDKPKPLSTYGRHKVEAEKLLQQSTCHWSVVRTILVYGIVQDMSRSNIVLWAKNALENRQEISVVNDQWRMPTLAEDLAIACITIAKKGEKGIFHIAGKDLLSIDEMVEAVAAYYHLDESFISKISSADLKQDALRPKRTGFVLDKAYKTLHYAPHSFEEGIKLMDLQLKEIMNQK</sequence>
<keyword evidence="6" id="KW-0560">Oxidoreductase</keyword>